<dbReference type="InterPro" id="IPR036155">
    <property type="entry name" value="Crypto/Photolyase_N_sf"/>
</dbReference>
<protein>
    <recommendedName>
        <fullName evidence="9">Photolyase/cryptochrome alpha/beta domain-containing protein</fullName>
    </recommendedName>
</protein>
<dbReference type="GeneID" id="37001478"/>
<dbReference type="InterPro" id="IPR014729">
    <property type="entry name" value="Rossmann-like_a/b/a_fold"/>
</dbReference>
<dbReference type="PROSITE" id="PS00394">
    <property type="entry name" value="DNA_PHOTOLYASES_1_1"/>
    <property type="match status" value="1"/>
</dbReference>
<dbReference type="GO" id="GO:0043153">
    <property type="term" value="P:entrainment of circadian clock by photoperiod"/>
    <property type="evidence" value="ECO:0007669"/>
    <property type="project" value="TreeGrafter"/>
</dbReference>
<dbReference type="InterPro" id="IPR002081">
    <property type="entry name" value="Cryptochrome/DNA_photolyase_1"/>
</dbReference>
<feature type="binding site" evidence="6">
    <location>
        <begin position="351"/>
        <end position="358"/>
    </location>
    <ligand>
        <name>FAD</name>
        <dbReference type="ChEBI" id="CHEBI:57692"/>
    </ligand>
</feature>
<feature type="binding site" evidence="6">
    <location>
        <position position="296"/>
    </location>
    <ligand>
        <name>FAD</name>
        <dbReference type="ChEBI" id="CHEBI:57692"/>
    </ligand>
</feature>
<dbReference type="GO" id="GO:0003677">
    <property type="term" value="F:DNA binding"/>
    <property type="evidence" value="ECO:0007669"/>
    <property type="project" value="TreeGrafter"/>
</dbReference>
<dbReference type="GO" id="GO:0005737">
    <property type="term" value="C:cytoplasm"/>
    <property type="evidence" value="ECO:0007669"/>
    <property type="project" value="TreeGrafter"/>
</dbReference>
<dbReference type="PROSITE" id="PS00691">
    <property type="entry name" value="DNA_PHOTOLYASES_1_2"/>
    <property type="match status" value="1"/>
</dbReference>
<dbReference type="PANTHER" id="PTHR11455">
    <property type="entry name" value="CRYPTOCHROME"/>
    <property type="match status" value="1"/>
</dbReference>
<evidence type="ECO:0000259" key="9">
    <source>
        <dbReference type="PROSITE" id="PS51645"/>
    </source>
</evidence>
<dbReference type="PROSITE" id="PS51645">
    <property type="entry name" value="PHR_CRY_ALPHA_BETA"/>
    <property type="match status" value="1"/>
</dbReference>
<dbReference type="SUPFAM" id="SSF52425">
    <property type="entry name" value="Cryptochrome/photolyase, N-terminal domain"/>
    <property type="match status" value="1"/>
</dbReference>
<dbReference type="GO" id="GO:0006950">
    <property type="term" value="P:response to stress"/>
    <property type="evidence" value="ECO:0007669"/>
    <property type="project" value="UniProtKB-ARBA"/>
</dbReference>
<dbReference type="Proteomes" id="UP000244406">
    <property type="component" value="Unassembled WGS sequence"/>
</dbReference>
<feature type="site" description="Electron transfer via tryptophanyl radical" evidence="7">
    <location>
        <position position="459"/>
    </location>
</feature>
<keyword evidence="11" id="KW-1185">Reference proteome</keyword>
<reference evidence="10 11" key="1">
    <citation type="submission" date="2017-12" db="EMBL/GenBank/DDBJ databases">
        <title>Genome Sequence of the Amphotericin B-resistant Candida duobushaemulonii strain, B09383.</title>
        <authorList>
            <person name="Chow N.A."/>
            <person name="Gade L."/>
            <person name="Batra D."/>
            <person name="Rowe L.A."/>
            <person name="Loparev V.N."/>
            <person name="Litvintseva A.P."/>
        </authorList>
    </citation>
    <scope>NUCLEOTIDE SEQUENCE [LARGE SCALE GENOMIC DNA]</scope>
    <source>
        <strain evidence="10 11">B09383</strain>
    </source>
</reference>
<dbReference type="InterPro" id="IPR005101">
    <property type="entry name" value="Cryptochr/Photolyase_FAD-bd"/>
</dbReference>
<evidence type="ECO:0000313" key="11">
    <source>
        <dbReference type="Proteomes" id="UP000244406"/>
    </source>
</evidence>
<comment type="cofactor">
    <cofactor evidence="6">
        <name>FAD</name>
        <dbReference type="ChEBI" id="CHEBI:57692"/>
    </cofactor>
    <text evidence="6">Binds 1 FAD per subunit.</text>
</comment>
<dbReference type="RefSeq" id="XP_025339487.1">
    <property type="nucleotide sequence ID" value="XM_025480014.1"/>
</dbReference>
<evidence type="ECO:0000256" key="5">
    <source>
        <dbReference type="ARBA" id="ARBA00022991"/>
    </source>
</evidence>
<evidence type="ECO:0000256" key="1">
    <source>
        <dbReference type="ARBA" id="ARBA00001932"/>
    </source>
</evidence>
<feature type="region of interest" description="Disordered" evidence="8">
    <location>
        <begin position="547"/>
        <end position="585"/>
    </location>
</feature>
<dbReference type="SUPFAM" id="SSF48173">
    <property type="entry name" value="Cryptochrome/photolyase FAD-binding domain"/>
    <property type="match status" value="1"/>
</dbReference>
<dbReference type="GO" id="GO:0003904">
    <property type="term" value="F:deoxyribodipyrimidine photo-lyase activity"/>
    <property type="evidence" value="ECO:0007669"/>
    <property type="project" value="TreeGrafter"/>
</dbReference>
<dbReference type="PANTHER" id="PTHR11455:SF18">
    <property type="entry name" value="SI:CH1073-390K14.1"/>
    <property type="match status" value="1"/>
</dbReference>
<dbReference type="InterPro" id="IPR018394">
    <property type="entry name" value="DNA_photolyase_1_CS_C"/>
</dbReference>
<feature type="binding site" evidence="6">
    <location>
        <position position="348"/>
    </location>
    <ligand>
        <name>FAD</name>
        <dbReference type="ChEBI" id="CHEBI:57692"/>
    </ligand>
</feature>
<proteinExistence type="inferred from homology"/>
<comment type="cofactor">
    <cofactor evidence="1">
        <name>(6R)-5,10-methylene-5,6,7,8-tetrahydrofolate</name>
        <dbReference type="ChEBI" id="CHEBI:15636"/>
    </cofactor>
</comment>
<evidence type="ECO:0000256" key="6">
    <source>
        <dbReference type="PIRSR" id="PIRSR602081-1"/>
    </source>
</evidence>
<dbReference type="GO" id="GO:0032922">
    <property type="term" value="P:circadian regulation of gene expression"/>
    <property type="evidence" value="ECO:0007669"/>
    <property type="project" value="TreeGrafter"/>
</dbReference>
<feature type="binding site" evidence="6">
    <location>
        <begin position="449"/>
        <end position="451"/>
    </location>
    <ligand>
        <name>FAD</name>
        <dbReference type="ChEBI" id="CHEBI:57692"/>
    </ligand>
</feature>
<dbReference type="InterPro" id="IPR036134">
    <property type="entry name" value="Crypto/Photolyase_FAD-like_sf"/>
</dbReference>
<dbReference type="GO" id="GO:0006139">
    <property type="term" value="P:nucleobase-containing compound metabolic process"/>
    <property type="evidence" value="ECO:0007669"/>
    <property type="project" value="UniProtKB-ARBA"/>
</dbReference>
<comment type="caution">
    <text evidence="10">The sequence shown here is derived from an EMBL/GenBank/DDBJ whole genome shotgun (WGS) entry which is preliminary data.</text>
</comment>
<organism evidence="10 11">
    <name type="scientific">Candidozyma duobushaemuli</name>
    <dbReference type="NCBI Taxonomy" id="1231522"/>
    <lineage>
        <taxon>Eukaryota</taxon>
        <taxon>Fungi</taxon>
        <taxon>Dikarya</taxon>
        <taxon>Ascomycota</taxon>
        <taxon>Saccharomycotina</taxon>
        <taxon>Pichiomycetes</taxon>
        <taxon>Metschnikowiaceae</taxon>
        <taxon>Candidozyma</taxon>
    </lineage>
</organism>
<dbReference type="Gene3D" id="3.40.50.620">
    <property type="entry name" value="HUPs"/>
    <property type="match status" value="1"/>
</dbReference>
<accession>A0A2V1AJQ6</accession>
<dbReference type="Pfam" id="PF00875">
    <property type="entry name" value="DNA_photolyase"/>
    <property type="match status" value="1"/>
</dbReference>
<dbReference type="Gene3D" id="1.25.40.80">
    <property type="match status" value="1"/>
</dbReference>
<dbReference type="Gene3D" id="1.10.579.10">
    <property type="entry name" value="DNA Cyclobutane Dipyrimidine Photolyase, subunit A, domain 3"/>
    <property type="match status" value="1"/>
</dbReference>
<gene>
    <name evidence="10" type="ORF">CXQ87_001478</name>
</gene>
<comment type="similarity">
    <text evidence="2">Belongs to the DNA photolyase class-1 family.</text>
</comment>
<evidence type="ECO:0000256" key="2">
    <source>
        <dbReference type="ARBA" id="ARBA00005862"/>
    </source>
</evidence>
<keyword evidence="3 6" id="KW-0285">Flavoprotein</keyword>
<name>A0A2V1AJQ6_9ASCO</name>
<evidence type="ECO:0000256" key="4">
    <source>
        <dbReference type="ARBA" id="ARBA00022827"/>
    </source>
</evidence>
<dbReference type="AlphaFoldDB" id="A0A2V1AJQ6"/>
<dbReference type="VEuPathDB" id="FungiDB:CXQ87_001478"/>
<feature type="site" description="Electron transfer via tryptophanyl radical" evidence="7">
    <location>
        <position position="436"/>
    </location>
</feature>
<dbReference type="GO" id="GO:0071949">
    <property type="term" value="F:FAD binding"/>
    <property type="evidence" value="ECO:0007669"/>
    <property type="project" value="TreeGrafter"/>
</dbReference>
<keyword evidence="5" id="KW-0157">Chromophore</keyword>
<feature type="site" description="Electron transfer via tryptophanyl radical" evidence="7">
    <location>
        <position position="383"/>
    </location>
</feature>
<evidence type="ECO:0000256" key="7">
    <source>
        <dbReference type="PIRSR" id="PIRSR602081-2"/>
    </source>
</evidence>
<dbReference type="GO" id="GO:0005634">
    <property type="term" value="C:nucleus"/>
    <property type="evidence" value="ECO:0007669"/>
    <property type="project" value="TreeGrafter"/>
</dbReference>
<feature type="compositionally biased region" description="Acidic residues" evidence="8">
    <location>
        <begin position="555"/>
        <end position="585"/>
    </location>
</feature>
<feature type="domain" description="Photolyase/cryptochrome alpha/beta" evidence="9">
    <location>
        <begin position="60"/>
        <end position="197"/>
    </location>
</feature>
<evidence type="ECO:0000313" key="10">
    <source>
        <dbReference type="EMBL" id="PVH18547.1"/>
    </source>
</evidence>
<dbReference type="EMBL" id="PKFP01000008">
    <property type="protein sequence ID" value="PVH18547.1"/>
    <property type="molecule type" value="Genomic_DNA"/>
</dbReference>
<dbReference type="PRINTS" id="PR00147">
    <property type="entry name" value="DNAPHOTLYASE"/>
</dbReference>
<keyword evidence="4 6" id="KW-0274">FAD</keyword>
<sequence length="585" mass="68179">MSKKQKLEQLPKFSSKFYPKELPTHVAATKYAKEENKPYNILLNKVESTEKERSKVKPANAVAHWFVRDFRTFDNHGLSKAYKLAAKHNLPLVCFWVNCKEMTQAHGKSKFQMHYRVKSMEKLHKKLADLNIAFVTVDVETRSKIVPSILDFLQKHKISHLFVNQEYEIDELRLSTKLVDAALEKGINFEPVHDTCTVQPGEIVTKSKGTQFAVFTPWYRAWVEYVNNHLIDQNKIIFDEPQKLENSVEELIKAGHGLPQINVDQKRFNKYWKEVGEDDAFKALERWVKSDTIKNYGDTRNNLDGGASNLSVHISSGTISPRTILWLLHENELLTEANETAAPGITEFLRQISWREFYKNILCFWPHVGMFKPFHLEYSDLPWEYNKDHFLKWQEGQTGYPIVDASMRNLKETGHLNNRGRLIVASFLTKHLLTDWRYGEEYFMSQLIDGDFASNNGGWGFAASTGVDPQPYFRVFKPSSQSERFDPKGEFIKKWVPELKDVDSKNIHSPWDNPSSKEIAKKNNYPEPIVDYKFGRQRALDVFKETMQKGKKELEGDDEEEEEEELEEDEEEEDGEEDEDDEYKE</sequence>
<dbReference type="Pfam" id="PF03441">
    <property type="entry name" value="FAD_binding_7"/>
    <property type="match status" value="1"/>
</dbReference>
<evidence type="ECO:0000256" key="3">
    <source>
        <dbReference type="ARBA" id="ARBA00022630"/>
    </source>
</evidence>
<evidence type="ECO:0000256" key="8">
    <source>
        <dbReference type="SAM" id="MobiDB-lite"/>
    </source>
</evidence>
<dbReference type="InterPro" id="IPR006050">
    <property type="entry name" value="DNA_photolyase_N"/>
</dbReference>
<dbReference type="FunFam" id="1.10.579.10:FF:000003">
    <property type="entry name" value="Deoxyribodipyrimidine photo-lyase"/>
    <property type="match status" value="1"/>
</dbReference>